<accession>A0ABD2Q0X9</accession>
<dbReference type="SUPFAM" id="SSF56399">
    <property type="entry name" value="ADP-ribosylation"/>
    <property type="match status" value="1"/>
</dbReference>
<evidence type="ECO:0000256" key="3">
    <source>
        <dbReference type="ARBA" id="ARBA00023027"/>
    </source>
</evidence>
<evidence type="ECO:0000256" key="1">
    <source>
        <dbReference type="ARBA" id="ARBA00022676"/>
    </source>
</evidence>
<comment type="caution">
    <text evidence="6">The sequence shown here is derived from an EMBL/GenBank/DDBJ whole genome shotgun (WGS) entry which is preliminary data.</text>
</comment>
<keyword evidence="3 4" id="KW-0520">NAD</keyword>
<dbReference type="Gene3D" id="3.90.228.10">
    <property type="match status" value="1"/>
</dbReference>
<dbReference type="PANTHER" id="PTHR10459">
    <property type="entry name" value="DNA LIGASE"/>
    <property type="match status" value="1"/>
</dbReference>
<protein>
    <recommendedName>
        <fullName evidence="4">Poly [ADP-ribose] polymerase</fullName>
        <shortName evidence="4">PARP</shortName>
        <ecNumber evidence="4">2.4.2.-</ecNumber>
    </recommendedName>
</protein>
<dbReference type="AlphaFoldDB" id="A0ABD2Q0X9"/>
<feature type="domain" description="PARP catalytic" evidence="5">
    <location>
        <begin position="1"/>
        <end position="182"/>
    </location>
</feature>
<proteinExistence type="predicted"/>
<gene>
    <name evidence="6" type="primary">PARP1_1</name>
    <name evidence="6" type="ORF">Ciccas_008371</name>
</gene>
<organism evidence="6 7">
    <name type="scientific">Cichlidogyrus casuarinus</name>
    <dbReference type="NCBI Taxonomy" id="1844966"/>
    <lineage>
        <taxon>Eukaryota</taxon>
        <taxon>Metazoa</taxon>
        <taxon>Spiralia</taxon>
        <taxon>Lophotrochozoa</taxon>
        <taxon>Platyhelminthes</taxon>
        <taxon>Monogenea</taxon>
        <taxon>Monopisthocotylea</taxon>
        <taxon>Dactylogyridea</taxon>
        <taxon>Ancyrocephalidae</taxon>
        <taxon>Cichlidogyrus</taxon>
    </lineage>
</organism>
<dbReference type="InterPro" id="IPR050800">
    <property type="entry name" value="ARTD/PARP"/>
</dbReference>
<dbReference type="Pfam" id="PF00644">
    <property type="entry name" value="PARP"/>
    <property type="match status" value="1"/>
</dbReference>
<dbReference type="EC" id="2.4.2.-" evidence="4"/>
<name>A0ABD2Q0X9_9PLAT</name>
<keyword evidence="2 4" id="KW-0808">Transferase</keyword>
<dbReference type="GO" id="GO:0003950">
    <property type="term" value="F:NAD+ poly-ADP-ribosyltransferase activity"/>
    <property type="evidence" value="ECO:0007669"/>
    <property type="project" value="UniProtKB-UniRule"/>
</dbReference>
<sequence>MSTEFSSLLKYYPILEKRFYKCQSGSKSAANPPNPFHWENIDEGLAILYRASGFYLPETNDGMFGKGVYFTDVSTKAAQYSFPRDSLVGATGYLLLCVVNLGKMKETYEADKSELPKVYDSRACIGQYQPNMKGFEQVGDAKFPKCTELIMQDPNRKLNYNEYVVYNTKRIRPMFLLKITKC</sequence>
<dbReference type="Proteomes" id="UP001626550">
    <property type="component" value="Unassembled WGS sequence"/>
</dbReference>
<evidence type="ECO:0000256" key="4">
    <source>
        <dbReference type="RuleBase" id="RU362114"/>
    </source>
</evidence>
<reference evidence="6 7" key="1">
    <citation type="submission" date="2024-11" db="EMBL/GenBank/DDBJ databases">
        <title>Adaptive evolution of stress response genes in parasites aligns with host niche diversity.</title>
        <authorList>
            <person name="Hahn C."/>
            <person name="Resl P."/>
        </authorList>
    </citation>
    <scope>NUCLEOTIDE SEQUENCE [LARGE SCALE GENOMIC DNA]</scope>
    <source>
        <strain evidence="6">EGGRZ-B1_66</strain>
        <tissue evidence="6">Body</tissue>
    </source>
</reference>
<keyword evidence="7" id="KW-1185">Reference proteome</keyword>
<dbReference type="PANTHER" id="PTHR10459:SF117">
    <property type="entry name" value="POLY [ADP-RIBOSE] POLYMERASE TANKYRASE"/>
    <property type="match status" value="1"/>
</dbReference>
<dbReference type="EMBL" id="JBJKFK010001459">
    <property type="protein sequence ID" value="KAL3313033.1"/>
    <property type="molecule type" value="Genomic_DNA"/>
</dbReference>
<evidence type="ECO:0000313" key="7">
    <source>
        <dbReference type="Proteomes" id="UP001626550"/>
    </source>
</evidence>
<evidence type="ECO:0000259" key="5">
    <source>
        <dbReference type="PROSITE" id="PS51059"/>
    </source>
</evidence>
<dbReference type="PROSITE" id="PS51059">
    <property type="entry name" value="PARP_CATALYTIC"/>
    <property type="match status" value="1"/>
</dbReference>
<keyword evidence="1 4" id="KW-0328">Glycosyltransferase</keyword>
<dbReference type="InterPro" id="IPR012317">
    <property type="entry name" value="Poly(ADP-ribose)pol_cat_dom"/>
</dbReference>
<evidence type="ECO:0000256" key="2">
    <source>
        <dbReference type="ARBA" id="ARBA00022679"/>
    </source>
</evidence>
<evidence type="ECO:0000313" key="6">
    <source>
        <dbReference type="EMBL" id="KAL3313033.1"/>
    </source>
</evidence>